<dbReference type="Pfam" id="PF00481">
    <property type="entry name" value="PP2C"/>
    <property type="match status" value="1"/>
</dbReference>
<dbReference type="Gene3D" id="3.10.50.40">
    <property type="match status" value="1"/>
</dbReference>
<dbReference type="GO" id="GO:0005634">
    <property type="term" value="C:nucleus"/>
    <property type="evidence" value="ECO:0007669"/>
    <property type="project" value="TreeGrafter"/>
</dbReference>
<evidence type="ECO:0000259" key="7">
    <source>
        <dbReference type="PROSITE" id="PS50198"/>
    </source>
</evidence>
<dbReference type="SUPFAM" id="SSF54534">
    <property type="entry name" value="FKBP-like"/>
    <property type="match status" value="1"/>
</dbReference>
<dbReference type="EC" id="5.2.1.8" evidence="2"/>
<keyword evidence="3 5" id="KW-0697">Rotamase</keyword>
<feature type="domain" description="PpiC" evidence="7">
    <location>
        <begin position="678"/>
        <end position="801"/>
    </location>
</feature>
<dbReference type="PANTHER" id="PTHR10657:SF4">
    <property type="entry name" value="PEPTIDYL-PROLYL CIS-TRANS ISOMERASE-RELATED"/>
    <property type="match status" value="1"/>
</dbReference>
<dbReference type="SMART" id="SM00332">
    <property type="entry name" value="PP2Cc"/>
    <property type="match status" value="1"/>
</dbReference>
<dbReference type="CDD" id="cd06257">
    <property type="entry name" value="DnaJ"/>
    <property type="match status" value="1"/>
</dbReference>
<dbReference type="GO" id="GO:0003755">
    <property type="term" value="F:peptidyl-prolyl cis-trans isomerase activity"/>
    <property type="evidence" value="ECO:0007669"/>
    <property type="project" value="UniProtKB-KW"/>
</dbReference>
<dbReference type="Gene3D" id="3.60.40.10">
    <property type="entry name" value="PPM-type phosphatase domain"/>
    <property type="match status" value="1"/>
</dbReference>
<evidence type="ECO:0000256" key="5">
    <source>
        <dbReference type="PROSITE-ProRule" id="PRU00278"/>
    </source>
</evidence>
<dbReference type="PROSITE" id="PS50076">
    <property type="entry name" value="DNAJ_2"/>
    <property type="match status" value="1"/>
</dbReference>
<evidence type="ECO:0000256" key="2">
    <source>
        <dbReference type="ARBA" id="ARBA00013194"/>
    </source>
</evidence>
<evidence type="ECO:0000313" key="9">
    <source>
        <dbReference type="EMBL" id="CAD8865164.1"/>
    </source>
</evidence>
<dbReference type="AlphaFoldDB" id="A0A7S1AU54"/>
<dbReference type="InterPro" id="IPR051370">
    <property type="entry name" value="PPIase_Pin1"/>
</dbReference>
<name>A0A7S1AU54_NOCSC</name>
<comment type="catalytic activity">
    <reaction evidence="1">
        <text>[protein]-peptidylproline (omega=180) = [protein]-peptidylproline (omega=0)</text>
        <dbReference type="Rhea" id="RHEA:16237"/>
        <dbReference type="Rhea" id="RHEA-COMP:10747"/>
        <dbReference type="Rhea" id="RHEA-COMP:10748"/>
        <dbReference type="ChEBI" id="CHEBI:83833"/>
        <dbReference type="ChEBI" id="CHEBI:83834"/>
        <dbReference type="EC" id="5.2.1.8"/>
    </reaction>
</comment>
<dbReference type="InterPro" id="IPR001623">
    <property type="entry name" value="DnaJ_domain"/>
</dbReference>
<evidence type="ECO:0000256" key="1">
    <source>
        <dbReference type="ARBA" id="ARBA00000971"/>
    </source>
</evidence>
<dbReference type="SUPFAM" id="SSF46565">
    <property type="entry name" value="Chaperone J-domain"/>
    <property type="match status" value="1"/>
</dbReference>
<feature type="domain" description="PPM-type phosphatase" evidence="8">
    <location>
        <begin position="234"/>
        <end position="637"/>
    </location>
</feature>
<dbReference type="Gene3D" id="1.10.287.110">
    <property type="entry name" value="DnaJ domain"/>
    <property type="match status" value="1"/>
</dbReference>
<evidence type="ECO:0000259" key="6">
    <source>
        <dbReference type="PROSITE" id="PS50076"/>
    </source>
</evidence>
<protein>
    <recommendedName>
        <fullName evidence="2">peptidylprolyl isomerase</fullName>
        <ecNumber evidence="2">5.2.1.8</ecNumber>
    </recommendedName>
</protein>
<dbReference type="InterPro" id="IPR036457">
    <property type="entry name" value="PPM-type-like_dom_sf"/>
</dbReference>
<evidence type="ECO:0000259" key="8">
    <source>
        <dbReference type="PROSITE" id="PS51746"/>
    </source>
</evidence>
<feature type="domain" description="J" evidence="6">
    <location>
        <begin position="400"/>
        <end position="485"/>
    </location>
</feature>
<dbReference type="InterPro" id="IPR046357">
    <property type="entry name" value="PPIase_dom_sf"/>
</dbReference>
<dbReference type="PROSITE" id="PS50198">
    <property type="entry name" value="PPIC_PPIASE_2"/>
    <property type="match status" value="1"/>
</dbReference>
<evidence type="ECO:0000256" key="3">
    <source>
        <dbReference type="ARBA" id="ARBA00023110"/>
    </source>
</evidence>
<reference evidence="9" key="1">
    <citation type="submission" date="2021-01" db="EMBL/GenBank/DDBJ databases">
        <authorList>
            <person name="Corre E."/>
            <person name="Pelletier E."/>
            <person name="Niang G."/>
            <person name="Scheremetjew M."/>
            <person name="Finn R."/>
            <person name="Kale V."/>
            <person name="Holt S."/>
            <person name="Cochrane G."/>
            <person name="Meng A."/>
            <person name="Brown T."/>
            <person name="Cohen L."/>
        </authorList>
    </citation>
    <scope>NUCLEOTIDE SEQUENCE</scope>
</reference>
<dbReference type="PROSITE" id="PS51746">
    <property type="entry name" value="PPM_2"/>
    <property type="match status" value="1"/>
</dbReference>
<dbReference type="EMBL" id="HBFQ01055666">
    <property type="protein sequence ID" value="CAD8865164.1"/>
    <property type="molecule type" value="Transcribed_RNA"/>
</dbReference>
<keyword evidence="4 5" id="KW-0413">Isomerase</keyword>
<proteinExistence type="predicted"/>
<gene>
    <name evidence="9" type="ORF">NSCI0253_LOCUS39519</name>
</gene>
<dbReference type="Pfam" id="PF00226">
    <property type="entry name" value="DnaJ"/>
    <property type="match status" value="1"/>
</dbReference>
<dbReference type="InterPro" id="IPR036869">
    <property type="entry name" value="J_dom_sf"/>
</dbReference>
<dbReference type="InterPro" id="IPR001932">
    <property type="entry name" value="PPM-type_phosphatase-like_dom"/>
</dbReference>
<evidence type="ECO:0000256" key="4">
    <source>
        <dbReference type="ARBA" id="ARBA00023235"/>
    </source>
</evidence>
<dbReference type="PANTHER" id="PTHR10657">
    <property type="entry name" value="PEPTIDYL-PROLYL CIS-TRANS ISOMERASE"/>
    <property type="match status" value="1"/>
</dbReference>
<sequence length="801" mass="88097">MSGCFSDKSWSGTPMWQIANELEAKREQREAEERRKASTPVAVLNIRTEGGHQLCELTLLIPSTSPDSKLDAGGFREVKVRGPRRKLRAEAMKDGFDLRAGFHSAGEAEVRKRQRELHTKVWEQGELPSSNAAIETKEDHEQRLRLAQRPRGTGWSRQKDAEFFVHTSSPMAYDPKKMQYFVEDGSHYVACAPPHDPTEYPITVGAGASLVGGTDDDLLLPDRPRTLLLKELVKTGAAMKKPLFFLDQPACCFVLMEGHRGSAAVDYCSKNFHTKLLAKLSSSLQFWSEAMVEGLLTSICEELDAELLQQPNTCYDGVSLGVAILLGDRLTVATLGAVRGLLVSPGDGPGNIVELGNRHRVTDGPERQRIDAVYGEVTQDTLRRPLRLRRTAVLPDQAGEIQRVLDCAPDSFAALGLDTVDVKAAKAQYRKLALKVHPDKAPEELKARAKEAFAKIEAAAERIEILCETDAEATSALHRILESAGDTSSAVMPRSWAYAVLGVDEGSALEDAELKAVEFKKTLLKLGQFADGTFAHPDTIRAGQLLDEALEVLVAPPRDALEPVAVTRALGLRDLKKPRPIVSAVPQIDVVQLDRVGNHHLALLSSLTSSLSDDEILERIRCFPRQPKAASLVIAQDAAMVHVERGAPRCLASSVVGVFELAEERAEEPASKRQRTEPDKVRCLHILMKHKDLKLTKDVDSQLRMKGKSPVVRSVAMAERELLQLQRALAANPNIFHVLARKHSECDTAMQPGQNAGDLGWVTRGTSANPHFEAVMFSLKIYEVSDIVVTPRGFHIIQRIA</sequence>
<dbReference type="SUPFAM" id="SSF81606">
    <property type="entry name" value="PP2C-like"/>
    <property type="match status" value="1"/>
</dbReference>
<dbReference type="GO" id="GO:0005829">
    <property type="term" value="C:cytosol"/>
    <property type="evidence" value="ECO:0007669"/>
    <property type="project" value="TreeGrafter"/>
</dbReference>
<dbReference type="InterPro" id="IPR000297">
    <property type="entry name" value="PPIase_PpiC"/>
</dbReference>
<dbReference type="Pfam" id="PF00639">
    <property type="entry name" value="Rotamase"/>
    <property type="match status" value="1"/>
</dbReference>
<dbReference type="SMART" id="SM00271">
    <property type="entry name" value="DnaJ"/>
    <property type="match status" value="1"/>
</dbReference>
<organism evidence="9">
    <name type="scientific">Noctiluca scintillans</name>
    <name type="common">Sea sparkle</name>
    <name type="synonym">Red tide dinoflagellate</name>
    <dbReference type="NCBI Taxonomy" id="2966"/>
    <lineage>
        <taxon>Eukaryota</taxon>
        <taxon>Sar</taxon>
        <taxon>Alveolata</taxon>
        <taxon>Dinophyceae</taxon>
        <taxon>Noctilucales</taxon>
        <taxon>Noctilucaceae</taxon>
        <taxon>Noctiluca</taxon>
    </lineage>
</organism>
<accession>A0A7S1AU54</accession>